<reference evidence="1 2" key="1">
    <citation type="journal article" date="2024" name="Nat. Commun.">
        <title>Phylogenomics reveals the evolutionary origins of lichenization in chlorophyte algae.</title>
        <authorList>
            <person name="Puginier C."/>
            <person name="Libourel C."/>
            <person name="Otte J."/>
            <person name="Skaloud P."/>
            <person name="Haon M."/>
            <person name="Grisel S."/>
            <person name="Petersen M."/>
            <person name="Berrin J.G."/>
            <person name="Delaux P.M."/>
            <person name="Dal Grande F."/>
            <person name="Keller J."/>
        </authorList>
    </citation>
    <scope>NUCLEOTIDE SEQUENCE [LARGE SCALE GENOMIC DNA]</scope>
    <source>
        <strain evidence="1 2">SAG 2523</strain>
    </source>
</reference>
<protein>
    <submittedName>
        <fullName evidence="1">Uncharacterized protein</fullName>
    </submittedName>
</protein>
<dbReference type="Proteomes" id="UP001485043">
    <property type="component" value="Unassembled WGS sequence"/>
</dbReference>
<evidence type="ECO:0000313" key="1">
    <source>
        <dbReference type="EMBL" id="KAK9851369.1"/>
    </source>
</evidence>
<comment type="caution">
    <text evidence="1">The sequence shown here is derived from an EMBL/GenBank/DDBJ whole genome shotgun (WGS) entry which is preliminary data.</text>
</comment>
<evidence type="ECO:0000313" key="2">
    <source>
        <dbReference type="Proteomes" id="UP001485043"/>
    </source>
</evidence>
<accession>A0AAW1SR72</accession>
<organism evidence="1 2">
    <name type="scientific">Apatococcus fuscideae</name>
    <dbReference type="NCBI Taxonomy" id="2026836"/>
    <lineage>
        <taxon>Eukaryota</taxon>
        <taxon>Viridiplantae</taxon>
        <taxon>Chlorophyta</taxon>
        <taxon>core chlorophytes</taxon>
        <taxon>Trebouxiophyceae</taxon>
        <taxon>Chlorellales</taxon>
        <taxon>Chlorellaceae</taxon>
        <taxon>Apatococcus</taxon>
    </lineage>
</organism>
<dbReference type="AlphaFoldDB" id="A0AAW1SR72"/>
<dbReference type="EMBL" id="JALJOV010001242">
    <property type="protein sequence ID" value="KAK9851369.1"/>
    <property type="molecule type" value="Genomic_DNA"/>
</dbReference>
<keyword evidence="2" id="KW-1185">Reference proteome</keyword>
<proteinExistence type="predicted"/>
<name>A0AAW1SR72_9CHLO</name>
<gene>
    <name evidence="1" type="ORF">WJX84_001777</name>
</gene>
<sequence>MSGLRCGHMTRIFPVKGPCNREGSWERRGVSAAAHAAFEASTATASACKVQEKLQVQGPLFYLGGGLAASSSYNSSSPTAFCNTHTTPAASYGGS</sequence>